<organism evidence="2 3">
    <name type="scientific">Immersiella caudata</name>
    <dbReference type="NCBI Taxonomy" id="314043"/>
    <lineage>
        <taxon>Eukaryota</taxon>
        <taxon>Fungi</taxon>
        <taxon>Dikarya</taxon>
        <taxon>Ascomycota</taxon>
        <taxon>Pezizomycotina</taxon>
        <taxon>Sordariomycetes</taxon>
        <taxon>Sordariomycetidae</taxon>
        <taxon>Sordariales</taxon>
        <taxon>Lasiosphaeriaceae</taxon>
        <taxon>Immersiella</taxon>
    </lineage>
</organism>
<dbReference type="PANTHER" id="PTHR33112:SF16">
    <property type="entry name" value="HETEROKARYON INCOMPATIBILITY DOMAIN-CONTAINING PROTEIN"/>
    <property type="match status" value="1"/>
</dbReference>
<evidence type="ECO:0000313" key="3">
    <source>
        <dbReference type="Proteomes" id="UP001175000"/>
    </source>
</evidence>
<evidence type="ECO:0000259" key="1">
    <source>
        <dbReference type="Pfam" id="PF06985"/>
    </source>
</evidence>
<dbReference type="InterPro" id="IPR010730">
    <property type="entry name" value="HET"/>
</dbReference>
<sequence length="390" mass="43236">MHVPFLAAKLEIPYVWIDSLCIIQRDVEGWDMEAVRIADYYQRSVFTIASPEAGHGIGLFGRVVDSPSPLIRIPYREKSGQERGYFNLSQTETNVAGRFYNAITSSDMLARGWVFQEWILSRRIVCFTTTGLFLLSSAMSPQTQDGEVVIPESATKMFNYSMKNTLVEFDLSVPNSLEGDMPSEGRLAAIGGIADEFGRVLAKRFSVGKESDDDDDDDDTSTASLRTYVAGIWLSTIHNGLLWEQATKGIHQRLAGIPTWSWASVYTQVNAGLIDADPPLSLAEGPLEVLPGNRARGPIKDNPRKRFPVLCLRGKLQSVSLGGYLAWSHVVYNVLFVRAAQTIANGYERVGVGRLFGQDIEKGIGEAVMKMVRLVYKLSLSPHVPYHTKP</sequence>
<dbReference type="PANTHER" id="PTHR33112">
    <property type="entry name" value="DOMAIN PROTEIN, PUTATIVE-RELATED"/>
    <property type="match status" value="1"/>
</dbReference>
<name>A0AA39WG36_9PEZI</name>
<dbReference type="AlphaFoldDB" id="A0AA39WG36"/>
<keyword evidence="3" id="KW-1185">Reference proteome</keyword>
<proteinExistence type="predicted"/>
<evidence type="ECO:0000313" key="2">
    <source>
        <dbReference type="EMBL" id="KAK0614742.1"/>
    </source>
</evidence>
<reference evidence="2" key="1">
    <citation type="submission" date="2023-06" db="EMBL/GenBank/DDBJ databases">
        <title>Genome-scale phylogeny and comparative genomics of the fungal order Sordariales.</title>
        <authorList>
            <consortium name="Lawrence Berkeley National Laboratory"/>
            <person name="Hensen N."/>
            <person name="Bonometti L."/>
            <person name="Westerberg I."/>
            <person name="Brannstrom I.O."/>
            <person name="Guillou S."/>
            <person name="Cros-Aarteil S."/>
            <person name="Calhoun S."/>
            <person name="Haridas S."/>
            <person name="Kuo A."/>
            <person name="Mondo S."/>
            <person name="Pangilinan J."/>
            <person name="Riley R."/>
            <person name="Labutti K."/>
            <person name="Andreopoulos B."/>
            <person name="Lipzen A."/>
            <person name="Chen C."/>
            <person name="Yanf M."/>
            <person name="Daum C."/>
            <person name="Ng V."/>
            <person name="Clum A."/>
            <person name="Steindorff A."/>
            <person name="Ohm R."/>
            <person name="Martin F."/>
            <person name="Silar P."/>
            <person name="Natvig D."/>
            <person name="Lalanne C."/>
            <person name="Gautier V."/>
            <person name="Ament-Velasquez S.L."/>
            <person name="Kruys A."/>
            <person name="Hutchinson M.I."/>
            <person name="Powell A.J."/>
            <person name="Barry K."/>
            <person name="Miller A.N."/>
            <person name="Grigoriev I.V."/>
            <person name="Debuchy R."/>
            <person name="Gladieux P."/>
            <person name="Thoren M.H."/>
            <person name="Johannesson H."/>
        </authorList>
    </citation>
    <scope>NUCLEOTIDE SEQUENCE</scope>
    <source>
        <strain evidence="2">CBS 606.72</strain>
    </source>
</reference>
<gene>
    <name evidence="2" type="ORF">B0T14DRAFT_499946</name>
</gene>
<dbReference type="EMBL" id="JAULSU010000006">
    <property type="protein sequence ID" value="KAK0614742.1"/>
    <property type="molecule type" value="Genomic_DNA"/>
</dbReference>
<protein>
    <recommendedName>
        <fullName evidence="1">Heterokaryon incompatibility domain-containing protein</fullName>
    </recommendedName>
</protein>
<comment type="caution">
    <text evidence="2">The sequence shown here is derived from an EMBL/GenBank/DDBJ whole genome shotgun (WGS) entry which is preliminary data.</text>
</comment>
<feature type="domain" description="Heterokaryon incompatibility" evidence="1">
    <location>
        <begin position="9"/>
        <end position="117"/>
    </location>
</feature>
<dbReference type="Proteomes" id="UP001175000">
    <property type="component" value="Unassembled WGS sequence"/>
</dbReference>
<accession>A0AA39WG36</accession>
<dbReference type="Pfam" id="PF06985">
    <property type="entry name" value="HET"/>
    <property type="match status" value="1"/>
</dbReference>